<dbReference type="Proteomes" id="UP001292094">
    <property type="component" value="Unassembled WGS sequence"/>
</dbReference>
<reference evidence="1" key="1">
    <citation type="submission" date="2023-11" db="EMBL/GenBank/DDBJ databases">
        <title>Genome assemblies of two species of porcelain crab, Petrolisthes cinctipes and Petrolisthes manimaculis (Anomura: Porcellanidae).</title>
        <authorList>
            <person name="Angst P."/>
        </authorList>
    </citation>
    <scope>NUCLEOTIDE SEQUENCE</scope>
    <source>
        <strain evidence="1">PB745_02</strain>
        <tissue evidence="1">Gill</tissue>
    </source>
</reference>
<keyword evidence="2" id="KW-1185">Reference proteome</keyword>
<comment type="caution">
    <text evidence="1">The sequence shown here is derived from an EMBL/GenBank/DDBJ whole genome shotgun (WGS) entry which is preliminary data.</text>
</comment>
<accession>A0AAE1UL77</accession>
<dbReference type="AlphaFoldDB" id="A0AAE1UL77"/>
<dbReference type="EMBL" id="JAWZYT010000485">
    <property type="protein sequence ID" value="KAK4322925.1"/>
    <property type="molecule type" value="Genomic_DNA"/>
</dbReference>
<name>A0AAE1UL77_9EUCA</name>
<gene>
    <name evidence="1" type="ORF">Pmani_006326</name>
</gene>
<sequence length="78" mass="8446">MDTAEVDCCVAEALTARSAGEVGVVSERASTDSSLDVKSWPFWEVRVQALIHQLGCGLYSGLRERAVMGQDDATQEKD</sequence>
<proteinExistence type="predicted"/>
<organism evidence="1 2">
    <name type="scientific">Petrolisthes manimaculis</name>
    <dbReference type="NCBI Taxonomy" id="1843537"/>
    <lineage>
        <taxon>Eukaryota</taxon>
        <taxon>Metazoa</taxon>
        <taxon>Ecdysozoa</taxon>
        <taxon>Arthropoda</taxon>
        <taxon>Crustacea</taxon>
        <taxon>Multicrustacea</taxon>
        <taxon>Malacostraca</taxon>
        <taxon>Eumalacostraca</taxon>
        <taxon>Eucarida</taxon>
        <taxon>Decapoda</taxon>
        <taxon>Pleocyemata</taxon>
        <taxon>Anomura</taxon>
        <taxon>Galatheoidea</taxon>
        <taxon>Porcellanidae</taxon>
        <taxon>Petrolisthes</taxon>
    </lineage>
</organism>
<evidence type="ECO:0000313" key="2">
    <source>
        <dbReference type="Proteomes" id="UP001292094"/>
    </source>
</evidence>
<evidence type="ECO:0000313" key="1">
    <source>
        <dbReference type="EMBL" id="KAK4322925.1"/>
    </source>
</evidence>
<protein>
    <submittedName>
        <fullName evidence="1">Uncharacterized protein</fullName>
    </submittedName>
</protein>